<evidence type="ECO:0000256" key="4">
    <source>
        <dbReference type="ARBA" id="ARBA00023242"/>
    </source>
</evidence>
<dbReference type="GO" id="GO:0006355">
    <property type="term" value="P:regulation of DNA-templated transcription"/>
    <property type="evidence" value="ECO:0000318"/>
    <property type="project" value="GO_Central"/>
</dbReference>
<dbReference type="OrthoDB" id="2143914at2759"/>
<evidence type="ECO:0000256" key="1">
    <source>
        <dbReference type="ARBA" id="ARBA00023015"/>
    </source>
</evidence>
<feature type="domain" description="HTH myb-type" evidence="6">
    <location>
        <begin position="15"/>
        <end position="65"/>
    </location>
</feature>
<protein>
    <submittedName>
        <fullName evidence="7">Myb-like DNA-binding domain containing protein</fullName>
    </submittedName>
</protein>
<evidence type="ECO:0000256" key="2">
    <source>
        <dbReference type="ARBA" id="ARBA00023125"/>
    </source>
</evidence>
<evidence type="ECO:0000313" key="7">
    <source>
        <dbReference type="EMBL" id="EAY14092.1"/>
    </source>
</evidence>
<reference evidence="7" key="2">
    <citation type="journal article" date="2007" name="Science">
        <title>Draft genome sequence of the sexually transmitted pathogen Trichomonas vaginalis.</title>
        <authorList>
            <person name="Carlton J.M."/>
            <person name="Hirt R.P."/>
            <person name="Silva J.C."/>
            <person name="Delcher A.L."/>
            <person name="Schatz M."/>
            <person name="Zhao Q."/>
            <person name="Wortman J.R."/>
            <person name="Bidwell S.L."/>
            <person name="Alsmark U.C.M."/>
            <person name="Besteiro S."/>
            <person name="Sicheritz-Ponten T."/>
            <person name="Noel C.J."/>
            <person name="Dacks J.B."/>
            <person name="Foster P.G."/>
            <person name="Simillion C."/>
            <person name="Van de Peer Y."/>
            <person name="Miranda-Saavedra D."/>
            <person name="Barton G.J."/>
            <person name="Westrop G.D."/>
            <person name="Mueller S."/>
            <person name="Dessi D."/>
            <person name="Fiori P.L."/>
            <person name="Ren Q."/>
            <person name="Paulsen I."/>
            <person name="Zhang H."/>
            <person name="Bastida-Corcuera F.D."/>
            <person name="Simoes-Barbosa A."/>
            <person name="Brown M.T."/>
            <person name="Hayes R.D."/>
            <person name="Mukherjee M."/>
            <person name="Okumura C.Y."/>
            <person name="Schneider R."/>
            <person name="Smith A.J."/>
            <person name="Vanacova S."/>
            <person name="Villalvazo M."/>
            <person name="Haas B.J."/>
            <person name="Pertea M."/>
            <person name="Feldblyum T.V."/>
            <person name="Utterback T.R."/>
            <person name="Shu C.L."/>
            <person name="Osoegawa K."/>
            <person name="de Jong P.J."/>
            <person name="Hrdy I."/>
            <person name="Horvathova L."/>
            <person name="Zubacova Z."/>
            <person name="Dolezal P."/>
            <person name="Malik S.B."/>
            <person name="Logsdon J.M. Jr."/>
            <person name="Henze K."/>
            <person name="Gupta A."/>
            <person name="Wang C.C."/>
            <person name="Dunne R.L."/>
            <person name="Upcroft J.A."/>
            <person name="Upcroft P."/>
            <person name="White O."/>
            <person name="Salzberg S.L."/>
            <person name="Tang P."/>
            <person name="Chiu C.-H."/>
            <person name="Lee Y.-S."/>
            <person name="Embley T.M."/>
            <person name="Coombs G.H."/>
            <person name="Mottram J.C."/>
            <person name="Tachezy J."/>
            <person name="Fraser-Liggett C.M."/>
            <person name="Johnson P.J."/>
        </authorList>
    </citation>
    <scope>NUCLEOTIDE SEQUENCE [LARGE SCALE GENOMIC DNA]</scope>
    <source>
        <strain evidence="7">G3</strain>
    </source>
</reference>
<evidence type="ECO:0000259" key="6">
    <source>
        <dbReference type="PROSITE" id="PS51294"/>
    </source>
</evidence>
<dbReference type="VEuPathDB" id="TrichDB:TVAGG3_0260890"/>
<proteinExistence type="predicted"/>
<dbReference type="SMR" id="A2DZM4"/>
<evidence type="ECO:0000313" key="8">
    <source>
        <dbReference type="Proteomes" id="UP000001542"/>
    </source>
</evidence>
<dbReference type="RefSeq" id="XP_001326315.1">
    <property type="nucleotide sequence ID" value="XM_001326280.1"/>
</dbReference>
<feature type="domain" description="HTH myb-type" evidence="6">
    <location>
        <begin position="67"/>
        <end position="116"/>
    </location>
</feature>
<keyword evidence="8" id="KW-1185">Reference proteome</keyword>
<dbReference type="SUPFAM" id="SSF46689">
    <property type="entry name" value="Homeodomain-like"/>
    <property type="match status" value="1"/>
</dbReference>
<gene>
    <name evidence="7" type="ORF">TVAG_351400</name>
</gene>
<dbReference type="VEuPathDB" id="TrichDB:TVAG_351400"/>
<dbReference type="GO" id="GO:0000981">
    <property type="term" value="F:DNA-binding transcription factor activity, RNA polymerase II-specific"/>
    <property type="evidence" value="ECO:0000318"/>
    <property type="project" value="GO_Central"/>
</dbReference>
<evidence type="ECO:0000259" key="5">
    <source>
        <dbReference type="PROSITE" id="PS50090"/>
    </source>
</evidence>
<dbReference type="InterPro" id="IPR051575">
    <property type="entry name" value="Myb-like_DNA-bd"/>
</dbReference>
<accession>A2DZM4</accession>
<dbReference type="STRING" id="5722.A2DZM4"/>
<dbReference type="Proteomes" id="UP000001542">
    <property type="component" value="Unassembled WGS sequence"/>
</dbReference>
<organism evidence="7 8">
    <name type="scientific">Trichomonas vaginalis (strain ATCC PRA-98 / G3)</name>
    <dbReference type="NCBI Taxonomy" id="412133"/>
    <lineage>
        <taxon>Eukaryota</taxon>
        <taxon>Metamonada</taxon>
        <taxon>Parabasalia</taxon>
        <taxon>Trichomonadida</taxon>
        <taxon>Trichomonadidae</taxon>
        <taxon>Trichomonas</taxon>
    </lineage>
</organism>
<dbReference type="SMART" id="SM00717">
    <property type="entry name" value="SANT"/>
    <property type="match status" value="2"/>
</dbReference>
<dbReference type="InterPro" id="IPR009057">
    <property type="entry name" value="Homeodomain-like_sf"/>
</dbReference>
<dbReference type="CDD" id="cd00167">
    <property type="entry name" value="SANT"/>
    <property type="match status" value="2"/>
</dbReference>
<dbReference type="eggNOG" id="KOG0048">
    <property type="taxonomic scope" value="Eukaryota"/>
</dbReference>
<dbReference type="InterPro" id="IPR001005">
    <property type="entry name" value="SANT/Myb"/>
</dbReference>
<reference evidence="7" key="1">
    <citation type="submission" date="2006-10" db="EMBL/GenBank/DDBJ databases">
        <authorList>
            <person name="Amadeo P."/>
            <person name="Zhao Q."/>
            <person name="Wortman J."/>
            <person name="Fraser-Liggett C."/>
            <person name="Carlton J."/>
        </authorList>
    </citation>
    <scope>NUCLEOTIDE SEQUENCE</scope>
    <source>
        <strain evidence="7">G3</strain>
    </source>
</reference>
<dbReference type="InParanoid" id="A2DZM4"/>
<dbReference type="PANTHER" id="PTHR46621:SF1">
    <property type="entry name" value="SNRNA-ACTIVATING PROTEIN COMPLEX SUBUNIT 4"/>
    <property type="match status" value="1"/>
</dbReference>
<feature type="domain" description="Myb-like" evidence="5">
    <location>
        <begin position="62"/>
        <end position="112"/>
    </location>
</feature>
<dbReference type="PROSITE" id="PS50090">
    <property type="entry name" value="MYB_LIKE"/>
    <property type="match status" value="2"/>
</dbReference>
<keyword evidence="2 7" id="KW-0238">DNA-binding</keyword>
<keyword evidence="1" id="KW-0805">Transcription regulation</keyword>
<name>A2DZM4_TRIV3</name>
<keyword evidence="3" id="KW-0804">Transcription</keyword>
<dbReference type="AlphaFoldDB" id="A2DZM4"/>
<keyword evidence="4" id="KW-0539">Nucleus</keyword>
<sequence>MDTGSNSNMLSTRCKAKFTPEDDKKLLYYVDKLGTNKWFEVSICMGNKTTRQCRERYKTYLAPNISHETWTPEDDHLLMNKYNEFGSKWSAISKFFTNRTGIAVKNRCHVLLRKIKKEIKKATMISKDNIYVHQEDTNKQLVPEEFTIVSSPESSDHSFDDFSFDYEDTFSSNFPLEF</sequence>
<dbReference type="KEGG" id="tva:4772080"/>
<dbReference type="EMBL" id="DS113275">
    <property type="protein sequence ID" value="EAY14092.1"/>
    <property type="molecule type" value="Genomic_DNA"/>
</dbReference>
<dbReference type="GO" id="GO:0005634">
    <property type="term" value="C:nucleus"/>
    <property type="evidence" value="ECO:0000318"/>
    <property type="project" value="GO_Central"/>
</dbReference>
<dbReference type="InterPro" id="IPR017930">
    <property type="entry name" value="Myb_dom"/>
</dbReference>
<evidence type="ECO:0000256" key="3">
    <source>
        <dbReference type="ARBA" id="ARBA00023163"/>
    </source>
</evidence>
<dbReference type="GO" id="GO:0000978">
    <property type="term" value="F:RNA polymerase II cis-regulatory region sequence-specific DNA binding"/>
    <property type="evidence" value="ECO:0000318"/>
    <property type="project" value="GO_Central"/>
</dbReference>
<feature type="domain" description="Myb-like" evidence="5">
    <location>
        <begin position="15"/>
        <end position="61"/>
    </location>
</feature>
<dbReference type="Gene3D" id="1.10.10.60">
    <property type="entry name" value="Homeodomain-like"/>
    <property type="match status" value="2"/>
</dbReference>
<dbReference type="PANTHER" id="PTHR46621">
    <property type="entry name" value="SNRNA-ACTIVATING PROTEIN COMPLEX SUBUNIT 4"/>
    <property type="match status" value="1"/>
</dbReference>
<dbReference type="Pfam" id="PF13921">
    <property type="entry name" value="Myb_DNA-bind_6"/>
    <property type="match status" value="1"/>
</dbReference>
<dbReference type="PROSITE" id="PS51294">
    <property type="entry name" value="HTH_MYB"/>
    <property type="match status" value="2"/>
</dbReference>